<proteinExistence type="inferred from homology"/>
<dbReference type="SUPFAM" id="SSF52540">
    <property type="entry name" value="P-loop containing nucleoside triphosphate hydrolases"/>
    <property type="match status" value="1"/>
</dbReference>
<evidence type="ECO:0000256" key="5">
    <source>
        <dbReference type="PROSITE-ProRule" id="PRU01091"/>
    </source>
</evidence>
<dbReference type="EMBL" id="SOCP01000002">
    <property type="protein sequence ID" value="TDV56561.1"/>
    <property type="molecule type" value="Genomic_DNA"/>
</dbReference>
<dbReference type="GO" id="GO:0006355">
    <property type="term" value="P:regulation of DNA-templated transcription"/>
    <property type="evidence" value="ECO:0007669"/>
    <property type="project" value="InterPro"/>
</dbReference>
<dbReference type="InterPro" id="IPR016032">
    <property type="entry name" value="Sig_transdc_resp-reg_C-effctor"/>
</dbReference>
<dbReference type="OrthoDB" id="4329304at2"/>
<comment type="similarity">
    <text evidence="1">Belongs to the AfsR/DnrI/RedD regulatory family.</text>
</comment>
<dbReference type="InterPro" id="IPR036388">
    <property type="entry name" value="WH-like_DNA-bd_sf"/>
</dbReference>
<dbReference type="SUPFAM" id="SSF46894">
    <property type="entry name" value="C-terminal effector domain of the bipartite response regulators"/>
    <property type="match status" value="1"/>
</dbReference>
<dbReference type="PROSITE" id="PS51755">
    <property type="entry name" value="OMPR_PHOB"/>
    <property type="match status" value="1"/>
</dbReference>
<reference evidence="7 8" key="1">
    <citation type="submission" date="2019-03" db="EMBL/GenBank/DDBJ databases">
        <title>Genomic Encyclopedia of Archaeal and Bacterial Type Strains, Phase II (KMG-II): from individual species to whole genera.</title>
        <authorList>
            <person name="Goeker M."/>
        </authorList>
    </citation>
    <scope>NUCLEOTIDE SEQUENCE [LARGE SCALE GENOMIC DNA]</scope>
    <source>
        <strain evidence="7 8">DSM 45499</strain>
    </source>
</reference>
<dbReference type="SMR" id="A0A4V3FUU2"/>
<dbReference type="InterPro" id="IPR011990">
    <property type="entry name" value="TPR-like_helical_dom_sf"/>
</dbReference>
<dbReference type="SMART" id="SM01043">
    <property type="entry name" value="BTAD"/>
    <property type="match status" value="1"/>
</dbReference>
<dbReference type="SUPFAM" id="SSF48452">
    <property type="entry name" value="TPR-like"/>
    <property type="match status" value="2"/>
</dbReference>
<dbReference type="Proteomes" id="UP000294927">
    <property type="component" value="Unassembled WGS sequence"/>
</dbReference>
<dbReference type="InterPro" id="IPR041664">
    <property type="entry name" value="AAA_16"/>
</dbReference>
<dbReference type="GO" id="GO:0003677">
    <property type="term" value="F:DNA binding"/>
    <property type="evidence" value="ECO:0007669"/>
    <property type="project" value="UniProtKB-UniRule"/>
</dbReference>
<evidence type="ECO:0000259" key="6">
    <source>
        <dbReference type="PROSITE" id="PS51755"/>
    </source>
</evidence>
<name>A0A4V3FUU2_9PSEU</name>
<dbReference type="Pfam" id="PF03704">
    <property type="entry name" value="BTAD"/>
    <property type="match status" value="1"/>
</dbReference>
<protein>
    <submittedName>
        <fullName evidence="7">DNA-binding SARP family transcriptional activator</fullName>
    </submittedName>
</protein>
<evidence type="ECO:0000256" key="2">
    <source>
        <dbReference type="ARBA" id="ARBA00023015"/>
    </source>
</evidence>
<evidence type="ECO:0000256" key="4">
    <source>
        <dbReference type="ARBA" id="ARBA00023163"/>
    </source>
</evidence>
<evidence type="ECO:0000256" key="1">
    <source>
        <dbReference type="ARBA" id="ARBA00005820"/>
    </source>
</evidence>
<dbReference type="Pfam" id="PF13191">
    <property type="entry name" value="AAA_16"/>
    <property type="match status" value="1"/>
</dbReference>
<dbReference type="PANTHER" id="PTHR35807:SF1">
    <property type="entry name" value="TRANSCRIPTIONAL REGULATOR REDD"/>
    <property type="match status" value="1"/>
</dbReference>
<dbReference type="CDD" id="cd15831">
    <property type="entry name" value="BTAD"/>
    <property type="match status" value="1"/>
</dbReference>
<dbReference type="PANTHER" id="PTHR35807">
    <property type="entry name" value="TRANSCRIPTIONAL REGULATOR REDD-RELATED"/>
    <property type="match status" value="1"/>
</dbReference>
<dbReference type="PRINTS" id="PR00364">
    <property type="entry name" value="DISEASERSIST"/>
</dbReference>
<dbReference type="RefSeq" id="WP_133901790.1">
    <property type="nucleotide sequence ID" value="NZ_SOCP01000002.1"/>
</dbReference>
<dbReference type="AlphaFoldDB" id="A0A4V3FUU2"/>
<dbReference type="SMART" id="SM00862">
    <property type="entry name" value="Trans_reg_C"/>
    <property type="match status" value="1"/>
</dbReference>
<dbReference type="InterPro" id="IPR001867">
    <property type="entry name" value="OmpR/PhoB-type_DNA-bd"/>
</dbReference>
<evidence type="ECO:0000256" key="3">
    <source>
        <dbReference type="ARBA" id="ARBA00023125"/>
    </source>
</evidence>
<gene>
    <name evidence="7" type="ORF">CLV71_102628</name>
</gene>
<dbReference type="InterPro" id="IPR051677">
    <property type="entry name" value="AfsR-DnrI-RedD_regulator"/>
</dbReference>
<dbReference type="Gene3D" id="1.10.10.10">
    <property type="entry name" value="Winged helix-like DNA-binding domain superfamily/Winged helix DNA-binding domain"/>
    <property type="match status" value="1"/>
</dbReference>
<dbReference type="Gene3D" id="1.25.40.10">
    <property type="entry name" value="Tetratricopeptide repeat domain"/>
    <property type="match status" value="2"/>
</dbReference>
<evidence type="ECO:0000313" key="7">
    <source>
        <dbReference type="EMBL" id="TDV56561.1"/>
    </source>
</evidence>
<keyword evidence="8" id="KW-1185">Reference proteome</keyword>
<accession>A0A4V3FUU2</accession>
<dbReference type="Gene3D" id="3.40.50.300">
    <property type="entry name" value="P-loop containing nucleotide triphosphate hydrolases"/>
    <property type="match status" value="1"/>
</dbReference>
<dbReference type="InterPro" id="IPR005158">
    <property type="entry name" value="BTAD"/>
</dbReference>
<keyword evidence="2" id="KW-0805">Transcription regulation</keyword>
<dbReference type="GO" id="GO:0000160">
    <property type="term" value="P:phosphorelay signal transduction system"/>
    <property type="evidence" value="ECO:0007669"/>
    <property type="project" value="InterPro"/>
</dbReference>
<sequence length="926" mass="101262">MQFRVLGPLEVCDRSAVVDLGPPRTRVVCGLLLVRPGDLVAIERFVDELWPRQPPREARALVRGYVSRLRHALRTAPGGADRVVTRKPGYLLRVRDQELDLHRFEGLVTQARAARDLGDPRRAADLFRAAHDLWRGEPFADVPHTASIAATATWLTEQRLATREEWFDAALAAGQAEEVVTDLTELTSAHPLRERLAGQLMLALYRCGRQAEALEQYRRIYRVLGEEVGVEPGAELLRLHHRILDADPALHATAPVAAAARTPRQLPRDLPTLVGRDSELAELTARLDTGTPVVVLHGAPGVGKSALAIRAAHLSAFRFPDGQLHVNLRGATPAVSPLSSAEALHQLLRALGITEVPGDPDEAAALLRTVAAGRRSLVVLDNAATAAQVRLLLPGCTVLITSRTRLEALEGAIYLHVGPLSPTAATAMLDGLVSDGRPNAEPEAIRRLAELCGHLPLGLHVAAARLNARPSRRVLDLVERLADERDRLTELAAGDVAVRTSLAVSHTALNDSDNPTDRSAAWALCLFGLLPVTEVDLDLAAAVLDTTPPAADRIVERLLNAHLVEETAPHRFHMHDLTRLFANELGAALVPEERQRAALTRLLNHYLSTTGHANALVYPHRAHHPAPEVTTPPKPLTDSEQALRWLDEQRRNVIAVVRRSWDGPPEHARLGVALALALHWYLLSGGNDPRDTIAFQEEAVAAAERLGDRRSQAYAHGNLSGNLRHIGELDRACAHGAAELAICRELGDRFGEQRALGNLGHTHLLARRPDEAISCLERQLAIAREIDAPIGQAFALVNLGKAHHQLGRSEDAIGMIEVGLAWYEEIGDHYRQCDAHEVLARIHLDLGRYDRAVDLMTRTLDDVHRIGYRFGEIWALTVLAQAHRLSGNREKARHYAEKAIANSDDLRGTQARTEALAEYSLLTSGA</sequence>
<keyword evidence="3 5" id="KW-0238">DNA-binding</keyword>
<dbReference type="InterPro" id="IPR027417">
    <property type="entry name" value="P-loop_NTPase"/>
</dbReference>
<dbReference type="InterPro" id="IPR019734">
    <property type="entry name" value="TPR_rpt"/>
</dbReference>
<keyword evidence="4" id="KW-0804">Transcription</keyword>
<comment type="caution">
    <text evidence="7">The sequence shown here is derived from an EMBL/GenBank/DDBJ whole genome shotgun (WGS) entry which is preliminary data.</text>
</comment>
<feature type="domain" description="OmpR/PhoB-type" evidence="6">
    <location>
        <begin position="1"/>
        <end position="94"/>
    </location>
</feature>
<dbReference type="SMART" id="SM00028">
    <property type="entry name" value="TPR"/>
    <property type="match status" value="4"/>
</dbReference>
<organism evidence="7 8">
    <name type="scientific">Actinophytocola oryzae</name>
    <dbReference type="NCBI Taxonomy" id="502181"/>
    <lineage>
        <taxon>Bacteria</taxon>
        <taxon>Bacillati</taxon>
        <taxon>Actinomycetota</taxon>
        <taxon>Actinomycetes</taxon>
        <taxon>Pseudonocardiales</taxon>
        <taxon>Pseudonocardiaceae</taxon>
    </lineage>
</organism>
<feature type="DNA-binding region" description="OmpR/PhoB-type" evidence="5">
    <location>
        <begin position="1"/>
        <end position="94"/>
    </location>
</feature>
<dbReference type="Pfam" id="PF13424">
    <property type="entry name" value="TPR_12"/>
    <property type="match status" value="2"/>
</dbReference>
<evidence type="ECO:0000313" key="8">
    <source>
        <dbReference type="Proteomes" id="UP000294927"/>
    </source>
</evidence>